<proteinExistence type="predicted"/>
<dbReference type="RefSeq" id="WP_138107995.1">
    <property type="nucleotide sequence ID" value="NZ_VBRA02000007.1"/>
</dbReference>
<gene>
    <name evidence="1" type="ORF">FEF22_000925</name>
</gene>
<dbReference type="EMBL" id="VBRA02000007">
    <property type="protein sequence ID" value="MBP3059351.1"/>
    <property type="molecule type" value="Genomic_DNA"/>
</dbReference>
<accession>A0ABS5BJ18</accession>
<keyword evidence="2" id="KW-1185">Reference proteome</keyword>
<evidence type="ECO:0000313" key="2">
    <source>
        <dbReference type="Proteomes" id="UP001192346"/>
    </source>
</evidence>
<evidence type="ECO:0000313" key="1">
    <source>
        <dbReference type="EMBL" id="MBP3059351.1"/>
    </source>
</evidence>
<organism evidence="1 2">
    <name type="scientific">Texas Phoenix palm phytoplasma</name>
    <dbReference type="NCBI Taxonomy" id="176709"/>
    <lineage>
        <taxon>Bacteria</taxon>
        <taxon>Bacillati</taxon>
        <taxon>Mycoplasmatota</taxon>
        <taxon>Mollicutes</taxon>
        <taxon>Acholeplasmatales</taxon>
        <taxon>Acholeplasmataceae</taxon>
        <taxon>Candidatus Phytoplasma</taxon>
        <taxon>16SrIV (Coconut lethal yellows group)</taxon>
    </lineage>
</organism>
<protein>
    <submittedName>
        <fullName evidence="1">Uncharacterized protein</fullName>
    </submittedName>
</protein>
<reference evidence="1" key="1">
    <citation type="submission" date="2019-10" db="EMBL/GenBank/DDBJ databases">
        <title>Whole Genome Sequencing and Characterization of Texas Phoenix Palm Decline Phytoplasma Belongs to Lethal Yellowing (16SrIV) Group.</title>
        <authorList>
            <person name="Bao M."/>
        </authorList>
    </citation>
    <scope>NUCLEOTIDE SEQUENCE [LARGE SCALE GENOMIC DNA]</scope>
    <source>
        <strain evidence="1">ACPD</strain>
    </source>
</reference>
<dbReference type="Proteomes" id="UP001192346">
    <property type="component" value="Unassembled WGS sequence"/>
</dbReference>
<sequence>MYFVREKLILVLVAFIFAILGALLFEVGAEKAKIYEDNSEIISLVNSFILSAEQKESKISIGFQDKILHKWYQLIMSIVHGDRSYFSK</sequence>
<name>A0ABS5BJ18_9MOLU</name>
<comment type="caution">
    <text evidence="1">The sequence shown here is derived from an EMBL/GenBank/DDBJ whole genome shotgun (WGS) entry which is preliminary data.</text>
</comment>